<dbReference type="SUPFAM" id="SSF50129">
    <property type="entry name" value="GroES-like"/>
    <property type="match status" value="1"/>
</dbReference>
<dbReference type="Pfam" id="PF08240">
    <property type="entry name" value="ADH_N"/>
    <property type="match status" value="1"/>
</dbReference>
<dbReference type="InterPro" id="IPR011032">
    <property type="entry name" value="GroES-like_sf"/>
</dbReference>
<dbReference type="PANTHER" id="PTHR43677">
    <property type="entry name" value="SHORT-CHAIN DEHYDROGENASE/REDUCTASE"/>
    <property type="match status" value="1"/>
</dbReference>
<dbReference type="SUPFAM" id="SSF51735">
    <property type="entry name" value="NAD(P)-binding Rossmann-fold domains"/>
    <property type="match status" value="1"/>
</dbReference>
<dbReference type="GO" id="GO:0016491">
    <property type="term" value="F:oxidoreductase activity"/>
    <property type="evidence" value="ECO:0007669"/>
    <property type="project" value="InterPro"/>
</dbReference>
<gene>
    <name evidence="2" type="ORF">METZ01_LOCUS141335</name>
</gene>
<dbReference type="InterPro" id="IPR051397">
    <property type="entry name" value="Zn-ADH-like_protein"/>
</dbReference>
<proteinExistence type="predicted"/>
<organism evidence="2">
    <name type="scientific">marine metagenome</name>
    <dbReference type="NCBI Taxonomy" id="408172"/>
    <lineage>
        <taxon>unclassified sequences</taxon>
        <taxon>metagenomes</taxon>
        <taxon>ecological metagenomes</taxon>
    </lineage>
</organism>
<dbReference type="SMART" id="SM00829">
    <property type="entry name" value="PKS_ER"/>
    <property type="match status" value="1"/>
</dbReference>
<dbReference type="CDD" id="cd08241">
    <property type="entry name" value="QOR1"/>
    <property type="match status" value="1"/>
</dbReference>
<dbReference type="EMBL" id="UINC01021276">
    <property type="protein sequence ID" value="SVA88481.1"/>
    <property type="molecule type" value="Genomic_DNA"/>
</dbReference>
<feature type="domain" description="Enoyl reductase (ER)" evidence="1">
    <location>
        <begin position="10"/>
        <end position="322"/>
    </location>
</feature>
<dbReference type="InterPro" id="IPR013154">
    <property type="entry name" value="ADH-like_N"/>
</dbReference>
<protein>
    <recommendedName>
        <fullName evidence="1">Enoyl reductase (ER) domain-containing protein</fullName>
    </recommendedName>
</protein>
<dbReference type="Gene3D" id="3.90.180.10">
    <property type="entry name" value="Medium-chain alcohol dehydrogenases, catalytic domain"/>
    <property type="match status" value="1"/>
</dbReference>
<dbReference type="PANTHER" id="PTHR43677:SF4">
    <property type="entry name" value="QUINONE OXIDOREDUCTASE-LIKE PROTEIN 2"/>
    <property type="match status" value="1"/>
</dbReference>
<dbReference type="InterPro" id="IPR020843">
    <property type="entry name" value="ER"/>
</dbReference>
<dbReference type="InterPro" id="IPR013149">
    <property type="entry name" value="ADH-like_C"/>
</dbReference>
<evidence type="ECO:0000259" key="1">
    <source>
        <dbReference type="SMART" id="SM00829"/>
    </source>
</evidence>
<evidence type="ECO:0000313" key="2">
    <source>
        <dbReference type="EMBL" id="SVA88481.1"/>
    </source>
</evidence>
<reference evidence="2" key="1">
    <citation type="submission" date="2018-05" db="EMBL/GenBank/DDBJ databases">
        <authorList>
            <person name="Lanie J.A."/>
            <person name="Ng W.-L."/>
            <person name="Kazmierczak K.M."/>
            <person name="Andrzejewski T.M."/>
            <person name="Davidsen T.M."/>
            <person name="Wayne K.J."/>
            <person name="Tettelin H."/>
            <person name="Glass J.I."/>
            <person name="Rusch D."/>
            <person name="Podicherti R."/>
            <person name="Tsui H.-C.T."/>
            <person name="Winkler M.E."/>
        </authorList>
    </citation>
    <scope>NUCLEOTIDE SEQUENCE</scope>
</reference>
<dbReference type="Pfam" id="PF00107">
    <property type="entry name" value="ADH_zinc_N"/>
    <property type="match status" value="1"/>
</dbReference>
<dbReference type="InterPro" id="IPR036291">
    <property type="entry name" value="NAD(P)-bd_dom_sf"/>
</dbReference>
<sequence>MKAMLCKENGPIESLVLEDFELPPPGEGEVRVRVRCAGVNFPDILITEGKYQFKPEHPFPPGSECAGDVISVGPGVTDFKSGDRVIALTGHGAFAEEVNARSIKCLHLPNDISYELGSAFVLTYGTSAYALMQMGKLAWGEWLLVHGAAGGVGLSAVEIGKAMGARVIGTGSSDEKLAVVTDHGADHVINYTDGPFKDYVKEICGGAGADVIYDPVGGDVFDESLRCINWDGRLLVIGFTSNRIPKAPANLALLKNCSIVGVFWGAWTERHPDLHRKNMDIMFQWLREEKLRPNISHRFPLEEVPAALNVLVERKVVGKAVINID</sequence>
<dbReference type="AlphaFoldDB" id="A0A381ZHM7"/>
<name>A0A381ZHM7_9ZZZZ</name>
<dbReference type="Gene3D" id="3.40.50.720">
    <property type="entry name" value="NAD(P)-binding Rossmann-like Domain"/>
    <property type="match status" value="1"/>
</dbReference>
<accession>A0A381ZHM7</accession>